<evidence type="ECO:0000313" key="2">
    <source>
        <dbReference type="EMBL" id="KAF6032182.1"/>
    </source>
</evidence>
<organism evidence="2 3">
    <name type="scientific">Bugula neritina</name>
    <name type="common">Brown bryozoan</name>
    <name type="synonym">Sertularia neritina</name>
    <dbReference type="NCBI Taxonomy" id="10212"/>
    <lineage>
        <taxon>Eukaryota</taxon>
        <taxon>Metazoa</taxon>
        <taxon>Spiralia</taxon>
        <taxon>Lophotrochozoa</taxon>
        <taxon>Bryozoa</taxon>
        <taxon>Gymnolaemata</taxon>
        <taxon>Cheilostomatida</taxon>
        <taxon>Flustrina</taxon>
        <taxon>Buguloidea</taxon>
        <taxon>Bugulidae</taxon>
        <taxon>Bugula</taxon>
    </lineage>
</organism>
<evidence type="ECO:0000313" key="3">
    <source>
        <dbReference type="Proteomes" id="UP000593567"/>
    </source>
</evidence>
<dbReference type="AlphaFoldDB" id="A0A7J7K0P4"/>
<gene>
    <name evidence="2" type="ORF">EB796_009508</name>
</gene>
<accession>A0A7J7K0P4</accession>
<dbReference type="OrthoDB" id="441278at2759"/>
<feature type="region of interest" description="Disordered" evidence="1">
    <location>
        <begin position="1"/>
        <end position="34"/>
    </location>
</feature>
<proteinExistence type="predicted"/>
<keyword evidence="3" id="KW-1185">Reference proteome</keyword>
<name>A0A7J7K0P4_BUGNE</name>
<protein>
    <submittedName>
        <fullName evidence="2">Uncharacterized protein</fullName>
    </submittedName>
</protein>
<feature type="compositionally biased region" description="Low complexity" evidence="1">
    <location>
        <begin position="10"/>
        <end position="23"/>
    </location>
</feature>
<comment type="caution">
    <text evidence="2">The sequence shown here is derived from an EMBL/GenBank/DDBJ whole genome shotgun (WGS) entry which is preliminary data.</text>
</comment>
<reference evidence="2" key="1">
    <citation type="submission" date="2020-06" db="EMBL/GenBank/DDBJ databases">
        <title>Draft genome of Bugula neritina, a colonial animal packing powerful symbionts and potential medicines.</title>
        <authorList>
            <person name="Rayko M."/>
        </authorList>
    </citation>
    <scope>NUCLEOTIDE SEQUENCE [LARGE SCALE GENOMIC DNA]</scope>
    <source>
        <strain evidence="2">Kwan_BN1</strain>
    </source>
</reference>
<dbReference type="Proteomes" id="UP000593567">
    <property type="component" value="Unassembled WGS sequence"/>
</dbReference>
<sequence>MRGQREDNCAAGSGQGMSAGAAGESPENGSPYNGTEQVQRKYLHYVGEEVTAMLKPYGVSVDVEICENGSDSLRTERKNHGKGKGKGGKYGSQWARGGTCLPSADCLKKQECAAEMEERENEEMEIEGILKWASGHTENSADSEAIAENSTTQELLLTNSTNQELLLTNSTNQELLLTNLINQKLLLTNLTNQELLLTNPTNQELLLVNLSNQEGLQVCLAFQNMLLPFHRRRLQASANQEQAMSADNWDDASWVRIDSAPLDTEVPASSGTGLSTDHPPLVVNTAQVETIPAMKIGPCLTTSSGNSGWMASMLYTNNGDVYKVIDIVLKTAQSS</sequence>
<dbReference type="EMBL" id="VXIV02001528">
    <property type="protein sequence ID" value="KAF6032182.1"/>
    <property type="molecule type" value="Genomic_DNA"/>
</dbReference>
<evidence type="ECO:0000256" key="1">
    <source>
        <dbReference type="SAM" id="MobiDB-lite"/>
    </source>
</evidence>